<evidence type="ECO:0000313" key="2">
    <source>
        <dbReference type="Proteomes" id="UP000245056"/>
    </source>
</evidence>
<gene>
    <name evidence="1" type="ORF">C9I49_15410</name>
</gene>
<dbReference type="EMBL" id="QFAW01000019">
    <property type="protein sequence ID" value="PWE43692.1"/>
    <property type="molecule type" value="Genomic_DNA"/>
</dbReference>
<organism evidence="1 2">
    <name type="scientific">Pseudomonas prosekii</name>
    <dbReference type="NCBI Taxonomy" id="1148509"/>
    <lineage>
        <taxon>Bacteria</taxon>
        <taxon>Pseudomonadati</taxon>
        <taxon>Pseudomonadota</taxon>
        <taxon>Gammaproteobacteria</taxon>
        <taxon>Pseudomonadales</taxon>
        <taxon>Pseudomonadaceae</taxon>
        <taxon>Pseudomonas</taxon>
    </lineage>
</organism>
<protein>
    <submittedName>
        <fullName evidence="1">Uncharacterized protein</fullName>
    </submittedName>
</protein>
<comment type="caution">
    <text evidence="1">The sequence shown here is derived from an EMBL/GenBank/DDBJ whole genome shotgun (WGS) entry which is preliminary data.</text>
</comment>
<reference evidence="1 2" key="1">
    <citation type="submission" date="2018-05" db="EMBL/GenBank/DDBJ databases">
        <title>Genome sequences of two Antarctic strains of Pseudomonas prosekii: insights into adaptation to extreme conditions.</title>
        <authorList>
            <person name="Snopkova K."/>
            <person name="Dufkova K."/>
            <person name="Cejkova D."/>
            <person name="Sedlacek I."/>
            <person name="Smajs D."/>
        </authorList>
    </citation>
    <scope>NUCLEOTIDE SEQUENCE [LARGE SCALE GENOMIC DNA]</scope>
    <source>
        <strain evidence="1 2">P2673</strain>
    </source>
</reference>
<sequence length="80" mass="8850">MTEQFESNLVSVNPFHLAIEKHGEHIYLRVVERATTAQQEAIANGTPVVAIANKVKKIALEMFADANLMSGMRLEQDLGL</sequence>
<dbReference type="Proteomes" id="UP000245056">
    <property type="component" value="Unassembled WGS sequence"/>
</dbReference>
<dbReference type="RefSeq" id="WP_109521228.1">
    <property type="nucleotide sequence ID" value="NZ_QFAW01000019.1"/>
</dbReference>
<name>A0A2U2D6Y2_9PSED</name>
<evidence type="ECO:0000313" key="1">
    <source>
        <dbReference type="EMBL" id="PWE43692.1"/>
    </source>
</evidence>
<dbReference type="AlphaFoldDB" id="A0A2U2D6Y2"/>
<proteinExistence type="predicted"/>
<accession>A0A2U2D6Y2</accession>
<dbReference type="OrthoDB" id="6949218at2"/>